<dbReference type="AlphaFoldDB" id="A0AAV7G545"/>
<reference evidence="1 2" key="1">
    <citation type="journal article" date="2021" name="Hortic Res">
        <title>Chromosome-scale assembly of the Dendrobium chrysotoxum genome enhances the understanding of orchid evolution.</title>
        <authorList>
            <person name="Zhang Y."/>
            <person name="Zhang G.Q."/>
            <person name="Zhang D."/>
            <person name="Liu X.D."/>
            <person name="Xu X.Y."/>
            <person name="Sun W.H."/>
            <person name="Yu X."/>
            <person name="Zhu X."/>
            <person name="Wang Z.W."/>
            <person name="Zhao X."/>
            <person name="Zhong W.Y."/>
            <person name="Chen H."/>
            <person name="Yin W.L."/>
            <person name="Huang T."/>
            <person name="Niu S.C."/>
            <person name="Liu Z.J."/>
        </authorList>
    </citation>
    <scope>NUCLEOTIDE SEQUENCE [LARGE SCALE GENOMIC DNA]</scope>
    <source>
        <strain evidence="1">Lindl</strain>
    </source>
</reference>
<evidence type="ECO:0000313" key="2">
    <source>
        <dbReference type="Proteomes" id="UP000775213"/>
    </source>
</evidence>
<sequence>MKGMTSVPQQNKMTVELLLSLIIKEELPKQLAFYAPKLASCDKQDFKIAETEISDALNAVDGLLTISIICRIYGPQQSYRNFFSHLGCAGPDPDLLLIHGPVRCHIGFPAWTICYIETVRTYGTAKIYKIWCHSQSFL</sequence>
<dbReference type="GO" id="GO:0016765">
    <property type="term" value="F:transferase activity, transferring alkyl or aryl (other than methyl) groups"/>
    <property type="evidence" value="ECO:0007669"/>
    <property type="project" value="InterPro"/>
</dbReference>
<gene>
    <name evidence="1" type="ORF">IEQ34_021545</name>
</gene>
<dbReference type="InterPro" id="IPR036424">
    <property type="entry name" value="UPP_synth-like_sf"/>
</dbReference>
<dbReference type="EMBL" id="JAGFBR010000018">
    <property type="protein sequence ID" value="KAH0450853.1"/>
    <property type="molecule type" value="Genomic_DNA"/>
</dbReference>
<comment type="caution">
    <text evidence="1">The sequence shown here is derived from an EMBL/GenBank/DDBJ whole genome shotgun (WGS) entry which is preliminary data.</text>
</comment>
<organism evidence="1 2">
    <name type="scientific">Dendrobium chrysotoxum</name>
    <name type="common">Orchid</name>
    <dbReference type="NCBI Taxonomy" id="161865"/>
    <lineage>
        <taxon>Eukaryota</taxon>
        <taxon>Viridiplantae</taxon>
        <taxon>Streptophyta</taxon>
        <taxon>Embryophyta</taxon>
        <taxon>Tracheophyta</taxon>
        <taxon>Spermatophyta</taxon>
        <taxon>Magnoliopsida</taxon>
        <taxon>Liliopsida</taxon>
        <taxon>Asparagales</taxon>
        <taxon>Orchidaceae</taxon>
        <taxon>Epidendroideae</taxon>
        <taxon>Malaxideae</taxon>
        <taxon>Dendrobiinae</taxon>
        <taxon>Dendrobium</taxon>
    </lineage>
</organism>
<dbReference type="SUPFAM" id="SSF64005">
    <property type="entry name" value="Undecaprenyl diphosphate synthase"/>
    <property type="match status" value="1"/>
</dbReference>
<dbReference type="Proteomes" id="UP000775213">
    <property type="component" value="Unassembled WGS sequence"/>
</dbReference>
<name>A0AAV7G545_DENCH</name>
<keyword evidence="2" id="KW-1185">Reference proteome</keyword>
<accession>A0AAV7G545</accession>
<evidence type="ECO:0000313" key="1">
    <source>
        <dbReference type="EMBL" id="KAH0450853.1"/>
    </source>
</evidence>
<proteinExistence type="predicted"/>
<protein>
    <submittedName>
        <fullName evidence="1">Uncharacterized protein</fullName>
    </submittedName>
</protein>